<evidence type="ECO:0000256" key="3">
    <source>
        <dbReference type="ARBA" id="ARBA00013254"/>
    </source>
</evidence>
<evidence type="ECO:0000313" key="7">
    <source>
        <dbReference type="Proteomes" id="UP000058857"/>
    </source>
</evidence>
<dbReference type="EMBL" id="CP012029">
    <property type="protein sequence ID" value="ALO24673.1"/>
    <property type="molecule type" value="Genomic_DNA"/>
</dbReference>
<dbReference type="Pfam" id="PF12146">
    <property type="entry name" value="Hydrolase_4"/>
    <property type="match status" value="1"/>
</dbReference>
<evidence type="ECO:0000313" key="6">
    <source>
        <dbReference type="EMBL" id="ALO24673.1"/>
    </source>
</evidence>
<comment type="catalytic activity">
    <reaction evidence="1">
        <text>Hydrolyzes glycerol monoesters of long-chain fatty acids.</text>
        <dbReference type="EC" id="3.1.1.23"/>
    </reaction>
</comment>
<dbReference type="InterPro" id="IPR022742">
    <property type="entry name" value="Hydrolase_4"/>
</dbReference>
<evidence type="ECO:0000256" key="2">
    <source>
        <dbReference type="ARBA" id="ARBA00008645"/>
    </source>
</evidence>
<dbReference type="EC" id="3.1.1.23" evidence="3"/>
<dbReference type="Gene3D" id="3.40.50.1820">
    <property type="entry name" value="alpha/beta hydrolase"/>
    <property type="match status" value="1"/>
</dbReference>
<evidence type="ECO:0000259" key="5">
    <source>
        <dbReference type="Pfam" id="PF12146"/>
    </source>
</evidence>
<name>A0A0S2ILW8_LEPBO</name>
<dbReference type="InterPro" id="IPR051044">
    <property type="entry name" value="MAG_DAG_Lipase"/>
</dbReference>
<comment type="similarity">
    <text evidence="2">Belongs to the AB hydrolase superfamily.</text>
</comment>
<dbReference type="Proteomes" id="UP000058857">
    <property type="component" value="Chromosome 1"/>
</dbReference>
<dbReference type="SUPFAM" id="SSF53474">
    <property type="entry name" value="alpha/beta-Hydrolases"/>
    <property type="match status" value="1"/>
</dbReference>
<dbReference type="PATRIC" id="fig|280505.15.peg.302"/>
<dbReference type="InterPro" id="IPR029058">
    <property type="entry name" value="AB_hydrolase_fold"/>
</dbReference>
<evidence type="ECO:0000256" key="1">
    <source>
        <dbReference type="ARBA" id="ARBA00001613"/>
    </source>
</evidence>
<dbReference type="GO" id="GO:0047372">
    <property type="term" value="F:monoacylglycerol lipase activity"/>
    <property type="evidence" value="ECO:0007669"/>
    <property type="project" value="UniProtKB-EC"/>
</dbReference>
<gene>
    <name evidence="6" type="ORF">LBBP_00309</name>
</gene>
<organism evidence="6">
    <name type="scientific">Leptospira borgpetersenii serovar Ballum</name>
    <dbReference type="NCBI Taxonomy" id="280505"/>
    <lineage>
        <taxon>Bacteria</taxon>
        <taxon>Pseudomonadati</taxon>
        <taxon>Spirochaetota</taxon>
        <taxon>Spirochaetia</taxon>
        <taxon>Leptospirales</taxon>
        <taxon>Leptospiraceae</taxon>
        <taxon>Leptospira</taxon>
    </lineage>
</organism>
<proteinExistence type="inferred from homology"/>
<dbReference type="PANTHER" id="PTHR11614">
    <property type="entry name" value="PHOSPHOLIPASE-RELATED"/>
    <property type="match status" value="1"/>
</dbReference>
<reference evidence="6 7" key="1">
    <citation type="journal article" date="2015" name="PLoS Negl. Trop. Dis.">
        <title>Distribution of Plasmids in Distinct Leptospira Pathogenic Species.</title>
        <authorList>
            <person name="Wang Y."/>
            <person name="Zhuang X."/>
            <person name="Zhong Y."/>
            <person name="Zhang C."/>
            <person name="Zhang Y."/>
            <person name="Zeng L."/>
            <person name="Zhu Y."/>
            <person name="He P."/>
            <person name="Dong K."/>
            <person name="Pal U."/>
            <person name="Guo X."/>
            <person name="Qin J."/>
        </authorList>
    </citation>
    <scope>NUCLEOTIDE SEQUENCE [LARGE SCALE GENOMIC DNA]</scope>
    <source>
        <strain evidence="6 7">56604</strain>
    </source>
</reference>
<dbReference type="AlphaFoldDB" id="A0A0S2ILW8"/>
<evidence type="ECO:0000256" key="4">
    <source>
        <dbReference type="ARBA" id="ARBA00071261"/>
    </source>
</evidence>
<sequence>MITEFFDFTIRIPLADKIAAFQHTGQIPFHNVFARTWNLITSFKNRNRKCKNQKHSAMEECSVGRHESRKIVSFCETTEKNLLIGMNFFQMKFFSLFKGSFVFITRLAMSWINSYNLEDDIFVGSKGTKIFYRTYQPKEGRKGNRVLVVQHGIGEHSGRYEFLVEAFAGTGTAFYLIDSHGHGRSEGKRGAVDSFSDYLSDLDKLIEIAKKKEKVSKVTLLGHSMGAAISTFYAEEGTNQGNLNALIISALPIKVKLDLVMKLKKGIAPFMADILPNLTLPTGLNVNHLSHDKAVVDAYVKDPLVHGMASTYLGNMLLNSEEPILANAGKIKIPIYIFHGKEDQIADSAGSEVFFEVVGSSDKTLKIYEGLYHETMNERIEDRTKVLTDLKKWFESHVN</sequence>
<protein>
    <recommendedName>
        <fullName evidence="4">Monoacylglycerol lipase</fullName>
        <ecNumber evidence="3">3.1.1.23</ecNumber>
    </recommendedName>
</protein>
<accession>A0A0S2ILW8</accession>
<dbReference type="FunFam" id="3.40.50.1820:FF:000117">
    <property type="entry name" value="Monoglyceride lipase, putative"/>
    <property type="match status" value="1"/>
</dbReference>
<feature type="domain" description="Serine aminopeptidase S33" evidence="5">
    <location>
        <begin position="145"/>
        <end position="379"/>
    </location>
</feature>